<dbReference type="Gene3D" id="3.50.50.60">
    <property type="entry name" value="FAD/NAD(P)-binding domain"/>
    <property type="match status" value="2"/>
</dbReference>
<dbReference type="EMBL" id="CP033169">
    <property type="protein sequence ID" value="AYO32128.1"/>
    <property type="molecule type" value="Genomic_DNA"/>
</dbReference>
<comment type="subunit">
    <text evidence="10 12">Homodimer. Heterotetramer of two MnmE and two MnmG subunits.</text>
</comment>
<evidence type="ECO:0000256" key="2">
    <source>
        <dbReference type="ARBA" id="ARBA00003717"/>
    </source>
</evidence>
<keyword evidence="8 12" id="KW-0274">FAD</keyword>
<dbReference type="GO" id="GO:0030488">
    <property type="term" value="P:tRNA methylation"/>
    <property type="evidence" value="ECO:0007669"/>
    <property type="project" value="TreeGrafter"/>
</dbReference>
<evidence type="ECO:0000256" key="10">
    <source>
        <dbReference type="ARBA" id="ARBA00025948"/>
    </source>
</evidence>
<dbReference type="Pfam" id="PF13932">
    <property type="entry name" value="SAM_GIDA_C"/>
    <property type="match status" value="1"/>
</dbReference>
<evidence type="ECO:0000256" key="7">
    <source>
        <dbReference type="ARBA" id="ARBA00022694"/>
    </source>
</evidence>
<accession>A0A3G2RAT3</accession>
<comment type="subcellular location">
    <subcellularLocation>
        <location evidence="12">Cytoplasm</location>
    </subcellularLocation>
</comment>
<dbReference type="GO" id="GO:0005829">
    <property type="term" value="C:cytosol"/>
    <property type="evidence" value="ECO:0007669"/>
    <property type="project" value="TreeGrafter"/>
</dbReference>
<evidence type="ECO:0000256" key="1">
    <source>
        <dbReference type="ARBA" id="ARBA00001974"/>
    </source>
</evidence>
<evidence type="ECO:0000313" key="14">
    <source>
        <dbReference type="EMBL" id="AYO32128.1"/>
    </source>
</evidence>
<dbReference type="InterPro" id="IPR049312">
    <property type="entry name" value="GIDA_C_N"/>
</dbReference>
<protein>
    <recommendedName>
        <fullName evidence="4 12">tRNA uridine 5-carboxymethylaminomethyl modification enzyme MnmG</fullName>
    </recommendedName>
    <alternativeName>
        <fullName evidence="11 12">Glucose-inhibited division protein A</fullName>
    </alternativeName>
</protein>
<dbReference type="Gene3D" id="1.10.10.1800">
    <property type="entry name" value="tRNA uridine 5-carboxymethylaminomethyl modification enzyme MnmG/GidA"/>
    <property type="match status" value="1"/>
</dbReference>
<dbReference type="InterPro" id="IPR040131">
    <property type="entry name" value="MnmG_N"/>
</dbReference>
<dbReference type="FunFam" id="1.10.150.570:FF:000001">
    <property type="entry name" value="tRNA uridine 5-carboxymethylaminomethyl modification enzyme MnmG"/>
    <property type="match status" value="1"/>
</dbReference>
<dbReference type="InterPro" id="IPR044920">
    <property type="entry name" value="MnmG_C_subdom_sf"/>
</dbReference>
<dbReference type="NCBIfam" id="TIGR00136">
    <property type="entry name" value="mnmG_gidA"/>
    <property type="match status" value="1"/>
</dbReference>
<evidence type="ECO:0000256" key="12">
    <source>
        <dbReference type="HAMAP-Rule" id="MF_00129"/>
    </source>
</evidence>
<dbReference type="AlphaFoldDB" id="A0A3G2RAT3"/>
<dbReference type="SMART" id="SM01228">
    <property type="entry name" value="GIDA_assoc_3"/>
    <property type="match status" value="1"/>
</dbReference>
<dbReference type="InterPro" id="IPR002218">
    <property type="entry name" value="MnmG-rel"/>
</dbReference>
<proteinExistence type="inferred from homology"/>
<comment type="similarity">
    <text evidence="3 12">Belongs to the MnmG family.</text>
</comment>
<dbReference type="InterPro" id="IPR020595">
    <property type="entry name" value="MnmG-rel_CS"/>
</dbReference>
<dbReference type="Pfam" id="PF01134">
    <property type="entry name" value="GIDA"/>
    <property type="match status" value="1"/>
</dbReference>
<evidence type="ECO:0000256" key="6">
    <source>
        <dbReference type="ARBA" id="ARBA00022630"/>
    </source>
</evidence>
<dbReference type="FunFam" id="3.50.50.60:FF:000063">
    <property type="entry name" value="tRNA uridine 5-carboxymethylaminomethyl modification enzyme MnmG"/>
    <property type="match status" value="1"/>
</dbReference>
<dbReference type="SUPFAM" id="SSF51905">
    <property type="entry name" value="FAD/NAD(P)-binding domain"/>
    <property type="match status" value="1"/>
</dbReference>
<evidence type="ECO:0000256" key="8">
    <source>
        <dbReference type="ARBA" id="ARBA00022827"/>
    </source>
</evidence>
<keyword evidence="5 12" id="KW-0963">Cytoplasm</keyword>
<feature type="binding site" evidence="12">
    <location>
        <begin position="14"/>
        <end position="19"/>
    </location>
    <ligand>
        <name>FAD</name>
        <dbReference type="ChEBI" id="CHEBI:57692"/>
    </ligand>
</feature>
<dbReference type="RefSeq" id="WP_122015688.1">
    <property type="nucleotide sequence ID" value="NZ_CP033169.1"/>
</dbReference>
<comment type="caution">
    <text evidence="12">Lacks conserved residue(s) required for the propagation of feature annotation.</text>
</comment>
<dbReference type="InterPro" id="IPR026904">
    <property type="entry name" value="MnmG_C"/>
</dbReference>
<evidence type="ECO:0000256" key="3">
    <source>
        <dbReference type="ARBA" id="ARBA00007653"/>
    </source>
</evidence>
<evidence type="ECO:0000313" key="15">
    <source>
        <dbReference type="Proteomes" id="UP000280960"/>
    </source>
</evidence>
<dbReference type="PROSITE" id="PS01280">
    <property type="entry name" value="GIDA_1"/>
    <property type="match status" value="1"/>
</dbReference>
<name>A0A3G2RAT3_9FIRM</name>
<evidence type="ECO:0000256" key="5">
    <source>
        <dbReference type="ARBA" id="ARBA00022490"/>
    </source>
</evidence>
<dbReference type="PANTHER" id="PTHR11806:SF0">
    <property type="entry name" value="PROTEIN MTO1 HOMOLOG, MITOCHONDRIAL"/>
    <property type="match status" value="1"/>
</dbReference>
<dbReference type="KEGG" id="bacg:D2962_17330"/>
<evidence type="ECO:0000259" key="13">
    <source>
        <dbReference type="SMART" id="SM01228"/>
    </source>
</evidence>
<comment type="cofactor">
    <cofactor evidence="1 12">
        <name>FAD</name>
        <dbReference type="ChEBI" id="CHEBI:57692"/>
    </cofactor>
</comment>
<evidence type="ECO:0000256" key="9">
    <source>
        <dbReference type="ARBA" id="ARBA00023027"/>
    </source>
</evidence>
<sequence length="628" mass="70620">MEYTVGYYDVAVVGAGHAGCEAALAAARMGMKTVVFAINLDSIALMPCNPSIGGPAKGHLVREIDALGGEMAINTDKTFIQIRMLNTGKGPAVRALRAQADKKAYQFSMKYTLERQQNLDVVQEEVVRILEEGGKVRGVVTRTGGIFYSKAVILTTGVYLRGRIIIGDVNYSGGPNGLFPASQLSKSLEDLGFELGRFKTGTPPRVHKHSIDFSKMIEQPGDEVIIPFSYTSGEIKRDQVSCWLTYSNKHTHEIIMENLYRAPLYTGDIQGVGPRYCPSIEVKVVNFKEKASHQIFIEPEGINTNEMYIQGMSTSLPADVQIKMLRTIKGLENARIMRYGYAIEYDYVIPTQLSLSLETRKIKGLYMAGQINGTSGYEEAAAQGLIAGINAALMIKEKEPVILKRSDAYIGVLIDDLITKGITEPYRMLTSRAEYRLLLRHDNADLRLTEIGHEVGLINDKRYEKTLKKKQMIQEEIERLRSVKITPTEENNRALEEMETAPINTPFTLEDLLKRPELDYEKLKILDKNRPELPQDVIDQVEIMISYDGYIKRQIDQVESFKKLENKRIPENIDYDRIYGLRTEARERLKKVMPGSVGQASRISGVNPADISILLIYLEQQKRKKAHG</sequence>
<keyword evidence="9 12" id="KW-0520">NAD</keyword>
<dbReference type="Gene3D" id="1.10.150.570">
    <property type="entry name" value="GidA associated domain, C-terminal subdomain"/>
    <property type="match status" value="1"/>
</dbReference>
<reference evidence="14 15" key="1">
    <citation type="submission" date="2018-10" db="EMBL/GenBank/DDBJ databases">
        <authorList>
            <person name="Zhang X."/>
        </authorList>
    </citation>
    <scope>NUCLEOTIDE SEQUENCE [LARGE SCALE GENOMIC DNA]</scope>
    <source>
        <strain evidence="14 15">SK-G1</strain>
    </source>
</reference>
<keyword evidence="15" id="KW-1185">Reference proteome</keyword>
<dbReference type="InterPro" id="IPR036188">
    <property type="entry name" value="FAD/NAD-bd_sf"/>
</dbReference>
<feature type="domain" description="tRNA uridine 5-carboxymethylaminomethyl modification enzyme C-terminal subdomain" evidence="13">
    <location>
        <begin position="545"/>
        <end position="616"/>
    </location>
</feature>
<feature type="binding site" evidence="12">
    <location>
        <begin position="273"/>
        <end position="287"/>
    </location>
    <ligand>
        <name>NAD(+)</name>
        <dbReference type="ChEBI" id="CHEBI:57540"/>
    </ligand>
</feature>
<keyword evidence="7 12" id="KW-0819">tRNA processing</keyword>
<organism evidence="14 15">
    <name type="scientific">Biomaibacter acetigenes</name>
    <dbReference type="NCBI Taxonomy" id="2316383"/>
    <lineage>
        <taxon>Bacteria</taxon>
        <taxon>Bacillati</taxon>
        <taxon>Bacillota</taxon>
        <taxon>Clostridia</taxon>
        <taxon>Thermosediminibacterales</taxon>
        <taxon>Tepidanaerobacteraceae</taxon>
        <taxon>Biomaibacter</taxon>
    </lineage>
</organism>
<dbReference type="HAMAP" id="MF_00129">
    <property type="entry name" value="MnmG_GidA"/>
    <property type="match status" value="1"/>
</dbReference>
<dbReference type="PANTHER" id="PTHR11806">
    <property type="entry name" value="GLUCOSE INHIBITED DIVISION PROTEIN A"/>
    <property type="match status" value="1"/>
</dbReference>
<keyword evidence="6 12" id="KW-0285">Flavoprotein</keyword>
<dbReference type="GO" id="GO:0050660">
    <property type="term" value="F:flavin adenine dinucleotide binding"/>
    <property type="evidence" value="ECO:0007669"/>
    <property type="project" value="UniProtKB-UniRule"/>
</dbReference>
<dbReference type="PROSITE" id="PS01281">
    <property type="entry name" value="GIDA_2"/>
    <property type="match status" value="1"/>
</dbReference>
<dbReference type="Proteomes" id="UP000280960">
    <property type="component" value="Chromosome"/>
</dbReference>
<dbReference type="GO" id="GO:0002098">
    <property type="term" value="P:tRNA wobble uridine modification"/>
    <property type="evidence" value="ECO:0007669"/>
    <property type="project" value="InterPro"/>
</dbReference>
<dbReference type="FunFam" id="1.10.10.1800:FF:000001">
    <property type="entry name" value="tRNA uridine 5-carboxymethylaminomethyl modification enzyme MnmG"/>
    <property type="match status" value="1"/>
</dbReference>
<dbReference type="InterPro" id="IPR004416">
    <property type="entry name" value="MnmG"/>
</dbReference>
<dbReference type="FunFam" id="3.50.50.60:FF:000002">
    <property type="entry name" value="tRNA uridine 5-carboxymethylaminomethyl modification enzyme MnmG"/>
    <property type="match status" value="1"/>
</dbReference>
<comment type="function">
    <text evidence="2 12">NAD-binding protein involved in the addition of a carboxymethylaminomethyl (cmnm) group at the wobble position (U34) of certain tRNAs, forming tRNA-cmnm(5)s(2)U34.</text>
</comment>
<evidence type="ECO:0000256" key="11">
    <source>
        <dbReference type="ARBA" id="ARBA00031800"/>
    </source>
</evidence>
<dbReference type="Pfam" id="PF21680">
    <property type="entry name" value="GIDA_C_1st"/>
    <property type="match status" value="1"/>
</dbReference>
<evidence type="ECO:0000256" key="4">
    <source>
        <dbReference type="ARBA" id="ARBA00020461"/>
    </source>
</evidence>
<gene>
    <name evidence="12 14" type="primary">mnmG</name>
    <name evidence="12" type="synonym">gidA</name>
    <name evidence="14" type="ORF">D2962_17330</name>
</gene>
<dbReference type="InterPro" id="IPR047001">
    <property type="entry name" value="MnmG_C_subdom"/>
</dbReference>